<dbReference type="Pfam" id="PF02225">
    <property type="entry name" value="PA"/>
    <property type="match status" value="1"/>
</dbReference>
<feature type="domain" description="PA" evidence="1">
    <location>
        <begin position="105"/>
        <end position="177"/>
    </location>
</feature>
<dbReference type="PANTHER" id="PTHR10404:SF46">
    <property type="entry name" value="VACUOLAR PROTEIN SORTING-ASSOCIATED PROTEIN 70"/>
    <property type="match status" value="1"/>
</dbReference>
<organism evidence="3 4">
    <name type="scientific">Roseomonas alba</name>
    <dbReference type="NCBI Taxonomy" id="2846776"/>
    <lineage>
        <taxon>Bacteria</taxon>
        <taxon>Pseudomonadati</taxon>
        <taxon>Pseudomonadota</taxon>
        <taxon>Alphaproteobacteria</taxon>
        <taxon>Acetobacterales</taxon>
        <taxon>Roseomonadaceae</taxon>
        <taxon>Roseomonas</taxon>
    </lineage>
</organism>
<proteinExistence type="predicted"/>
<dbReference type="Proteomes" id="UP001196565">
    <property type="component" value="Unassembled WGS sequence"/>
</dbReference>
<reference evidence="3 4" key="1">
    <citation type="submission" date="2021-07" db="EMBL/GenBank/DDBJ databases">
        <authorList>
            <person name="So Y."/>
        </authorList>
    </citation>
    <scope>NUCLEOTIDE SEQUENCE [LARGE SCALE GENOMIC DNA]</scope>
    <source>
        <strain evidence="3 4">HJA6</strain>
    </source>
</reference>
<dbReference type="InterPro" id="IPR007484">
    <property type="entry name" value="Peptidase_M28"/>
</dbReference>
<protein>
    <submittedName>
        <fullName evidence="3">M28 family peptidase</fullName>
    </submittedName>
</protein>
<evidence type="ECO:0000313" key="4">
    <source>
        <dbReference type="Proteomes" id="UP001196565"/>
    </source>
</evidence>
<sequence>MIDPPALGISAGRMHALVSELCAPGRKLAGSEAEKTACAIIARELAAAGVACTVHEFEAFIGWPTRSEVTLLGAAPRAIAASGVGMAAGTPPGGIVAPVSERGEAGCIALIDGLPRYDAIMAAQRAGAVGVVAVSHGPERHYVEASPLWGAPTGAGDLAALAQIPAVQVSQEDGALLRARPGAAIRLVAEARREWRPVRMPVADIPGESPHFVMVGAHYCTWGPGATDNLAAVAMLIELARLFAAGPRRRHGLRFAFWTGHEHGGYAGSSWYADQHWAELRDHAIAYVNVDIVGVRGGTTKALRNTTAELHDFATGVLDAMAGPLPDSEKAFVAHALRRRDMYVAPTRSARNSDQSFCGIGVPSLQVSGFLPAASPEHMPGSGLAWWWQTEQDTPDRCDPAELATDTAIHHALVSALTGAEILPFDPVAMVDDVLASLREYAEAAPELAEIAWLQTLAEQVRTAAVALAGRPATDAAGRNALLMRVTRLLNPVLHHGSSNHDYDLGRISRLLPGLSPALGLAGLPPDESRMVRVGLRRRANRIADALQAVLNLLRSGE</sequence>
<dbReference type="SUPFAM" id="SSF53187">
    <property type="entry name" value="Zn-dependent exopeptidases"/>
    <property type="match status" value="1"/>
</dbReference>
<feature type="domain" description="Peptidase M28" evidence="2">
    <location>
        <begin position="202"/>
        <end position="405"/>
    </location>
</feature>
<gene>
    <name evidence="3" type="ORF">KPL78_03625</name>
</gene>
<dbReference type="PANTHER" id="PTHR10404">
    <property type="entry name" value="N-ACETYLATED-ALPHA-LINKED ACIDIC DIPEPTIDASE"/>
    <property type="match status" value="1"/>
</dbReference>
<comment type="caution">
    <text evidence="3">The sequence shown here is derived from an EMBL/GenBank/DDBJ whole genome shotgun (WGS) entry which is preliminary data.</text>
</comment>
<dbReference type="RefSeq" id="WP_219761513.1">
    <property type="nucleotide sequence ID" value="NZ_JAHYBZ010000001.1"/>
</dbReference>
<accession>A0ABS7A6I8</accession>
<dbReference type="InterPro" id="IPR003137">
    <property type="entry name" value="PA_domain"/>
</dbReference>
<keyword evidence="4" id="KW-1185">Reference proteome</keyword>
<evidence type="ECO:0000259" key="1">
    <source>
        <dbReference type="Pfam" id="PF02225"/>
    </source>
</evidence>
<dbReference type="InterPro" id="IPR039373">
    <property type="entry name" value="Peptidase_M28B"/>
</dbReference>
<dbReference type="Gene3D" id="3.50.30.30">
    <property type="match status" value="1"/>
</dbReference>
<name>A0ABS7A6I8_9PROT</name>
<dbReference type="Pfam" id="PF04389">
    <property type="entry name" value="Peptidase_M28"/>
    <property type="match status" value="1"/>
</dbReference>
<evidence type="ECO:0000259" key="2">
    <source>
        <dbReference type="Pfam" id="PF04389"/>
    </source>
</evidence>
<dbReference type="Gene3D" id="3.40.630.10">
    <property type="entry name" value="Zn peptidases"/>
    <property type="match status" value="1"/>
</dbReference>
<evidence type="ECO:0000313" key="3">
    <source>
        <dbReference type="EMBL" id="MBW6396920.1"/>
    </source>
</evidence>
<dbReference type="EMBL" id="JAHYBZ010000001">
    <property type="protein sequence ID" value="MBW6396920.1"/>
    <property type="molecule type" value="Genomic_DNA"/>
</dbReference>